<dbReference type="Gene3D" id="3.40.630.10">
    <property type="entry name" value="Zn peptidases"/>
    <property type="match status" value="1"/>
</dbReference>
<dbReference type="NCBIfam" id="NF003450">
    <property type="entry name" value="PRK05015.1"/>
    <property type="match status" value="1"/>
</dbReference>
<reference evidence="11" key="1">
    <citation type="submission" date="2012-12" db="EMBL/GenBank/DDBJ databases">
        <title>Genome Sequence of Photobacterium leiognathi lrivu.4.1.</title>
        <authorList>
            <person name="Urbanczyk H."/>
            <person name="Ogura Y."/>
            <person name="Hayashi T."/>
            <person name="Dunlap P.V."/>
        </authorList>
    </citation>
    <scope>NUCLEOTIDE SEQUENCE [LARGE SCALE GENOMIC DNA]</scope>
    <source>
        <strain evidence="11">lrivu.4.1</strain>
    </source>
</reference>
<evidence type="ECO:0000256" key="2">
    <source>
        <dbReference type="ARBA" id="ARBA00022438"/>
    </source>
</evidence>
<evidence type="ECO:0000256" key="6">
    <source>
        <dbReference type="ARBA" id="ARBA00022801"/>
    </source>
</evidence>
<dbReference type="PROSITE" id="PS00631">
    <property type="entry name" value="CYTOSOL_AP"/>
    <property type="match status" value="1"/>
</dbReference>
<dbReference type="Pfam" id="PF00883">
    <property type="entry name" value="Peptidase_M17"/>
    <property type="match status" value="1"/>
</dbReference>
<dbReference type="GO" id="GO:0070006">
    <property type="term" value="F:metalloaminopeptidase activity"/>
    <property type="evidence" value="ECO:0007669"/>
    <property type="project" value="InterPro"/>
</dbReference>
<evidence type="ECO:0000256" key="3">
    <source>
        <dbReference type="ARBA" id="ARBA00022490"/>
    </source>
</evidence>
<evidence type="ECO:0000256" key="1">
    <source>
        <dbReference type="ARBA" id="ARBA00009528"/>
    </source>
</evidence>
<dbReference type="GO" id="GO:0030145">
    <property type="term" value="F:manganese ion binding"/>
    <property type="evidence" value="ECO:0007669"/>
    <property type="project" value="InterPro"/>
</dbReference>
<name>X0P7M9_PHOLE</name>
<evidence type="ECO:0000313" key="10">
    <source>
        <dbReference type="EMBL" id="GAD28828.1"/>
    </source>
</evidence>
<keyword evidence="3" id="KW-0963">Cytoplasm</keyword>
<evidence type="ECO:0000256" key="8">
    <source>
        <dbReference type="ARBA" id="ARBA00055139"/>
    </source>
</evidence>
<dbReference type="EMBL" id="DF196810">
    <property type="protein sequence ID" value="GAD28828.1"/>
    <property type="molecule type" value="Genomic_DNA"/>
</dbReference>
<keyword evidence="5" id="KW-0479">Metal-binding</keyword>
<dbReference type="eggNOG" id="COG0260">
    <property type="taxonomic scope" value="Bacteria"/>
</dbReference>
<feature type="domain" description="Cytosol aminopeptidase" evidence="9">
    <location>
        <begin position="275"/>
        <end position="282"/>
    </location>
</feature>
<gene>
    <name evidence="10" type="ORF">PLEI_0472</name>
</gene>
<dbReference type="GO" id="GO:0005737">
    <property type="term" value="C:cytoplasm"/>
    <property type="evidence" value="ECO:0007669"/>
    <property type="project" value="InterPro"/>
</dbReference>
<protein>
    <submittedName>
        <fullName evidence="10">Peptidase B</fullName>
    </submittedName>
</protein>
<dbReference type="PIRSF" id="PIRSF036388">
    <property type="entry name" value="Ctsl_amnpptdse_B"/>
    <property type="match status" value="1"/>
</dbReference>
<dbReference type="GO" id="GO:0006508">
    <property type="term" value="P:proteolysis"/>
    <property type="evidence" value="ECO:0007669"/>
    <property type="project" value="UniProtKB-KW"/>
</dbReference>
<dbReference type="InterPro" id="IPR011356">
    <property type="entry name" value="Leucine_aapep/pepB"/>
</dbReference>
<dbReference type="InterPro" id="IPR000819">
    <property type="entry name" value="Peptidase_M17_C"/>
</dbReference>
<dbReference type="PANTHER" id="PTHR11963">
    <property type="entry name" value="LEUCINE AMINOPEPTIDASE-RELATED"/>
    <property type="match status" value="1"/>
</dbReference>
<dbReference type="SUPFAM" id="SSF53187">
    <property type="entry name" value="Zn-dependent exopeptidases"/>
    <property type="match status" value="1"/>
</dbReference>
<dbReference type="Proteomes" id="UP000030675">
    <property type="component" value="Unassembled WGS sequence"/>
</dbReference>
<dbReference type="FunFam" id="3.40.630.10:FF:000037">
    <property type="entry name" value="Peptidase B"/>
    <property type="match status" value="1"/>
</dbReference>
<comment type="similarity">
    <text evidence="1">Belongs to the peptidase M17 family.</text>
</comment>
<dbReference type="AlphaFoldDB" id="X0P7M9"/>
<dbReference type="PRINTS" id="PR00481">
    <property type="entry name" value="LAMNOPPTDASE"/>
</dbReference>
<dbReference type="HOGENOM" id="CLU_013734_7_1_6"/>
<organism evidence="10 11">
    <name type="scientific">Photobacterium leiognathi lrivu.4.1</name>
    <dbReference type="NCBI Taxonomy" id="1248232"/>
    <lineage>
        <taxon>Bacteria</taxon>
        <taxon>Pseudomonadati</taxon>
        <taxon>Pseudomonadota</taxon>
        <taxon>Gammaproteobacteria</taxon>
        <taxon>Vibrionales</taxon>
        <taxon>Vibrionaceae</taxon>
        <taxon>Photobacterium</taxon>
    </lineage>
</organism>
<keyword evidence="2" id="KW-0031">Aminopeptidase</keyword>
<sequence>MSTIMTVSLSQQAADAQWGNNALVSFGPEGAVVHLTENDTLGNLQRAARKLDAQGIKQVALSGEGWDLENVWAFIQGHRNSKPGNTVTWPALSDSDEAELTARLKATEWVREIINQPADVVRPSQLAARAGEFIKSLAPEHVTYKIIKGNDLLDEGWNGIHAVGRGSDHRPAMLRLDYNPTGDADAPVFACLVGKGITFDSGGYSIKPSGGMTAMKADMGGAALATGGLALAMARGLNKRIKLVLCCAENMISGRALKLGDIIKYKNGTTVEILNTDAEGRLVLADGLIYANSQNPEIVIDCATLTGAAKMALGNDYHALLSFDAELSHQALTAAAEENEGMWPLPLADMHRNMLPSNFADLANISSGEFMPGASTAAAFLSYFVDDYKKGWMHIDASGTFRKSANDQWSAGATGMGVRTLANILTK</sequence>
<dbReference type="PANTHER" id="PTHR11963:SF20">
    <property type="entry name" value="PEPTIDASE B"/>
    <property type="match status" value="1"/>
</dbReference>
<dbReference type="RefSeq" id="WP_023931419.1">
    <property type="nucleotide sequence ID" value="NZ_DF196810.1"/>
</dbReference>
<accession>X0P7M9</accession>
<evidence type="ECO:0000256" key="7">
    <source>
        <dbReference type="ARBA" id="ARBA00023211"/>
    </source>
</evidence>
<keyword evidence="6" id="KW-0378">Hydrolase</keyword>
<keyword evidence="4" id="KW-0645">Protease</keyword>
<dbReference type="InterPro" id="IPR008330">
    <property type="entry name" value="Pept_M17_PepB"/>
</dbReference>
<dbReference type="InterPro" id="IPR047620">
    <property type="entry name" value="M17_PepB-like_N"/>
</dbReference>
<dbReference type="CDD" id="cd00433">
    <property type="entry name" value="Peptidase_M17"/>
    <property type="match status" value="1"/>
</dbReference>
<comment type="function">
    <text evidence="8">Probably plays an important role in intracellular peptide degradation.</text>
</comment>
<proteinExistence type="inferred from homology"/>
<evidence type="ECO:0000256" key="4">
    <source>
        <dbReference type="ARBA" id="ARBA00022670"/>
    </source>
</evidence>
<keyword evidence="7" id="KW-0464">Manganese</keyword>
<evidence type="ECO:0000256" key="5">
    <source>
        <dbReference type="ARBA" id="ARBA00022723"/>
    </source>
</evidence>
<evidence type="ECO:0000313" key="11">
    <source>
        <dbReference type="Proteomes" id="UP000030675"/>
    </source>
</evidence>
<evidence type="ECO:0000259" key="9">
    <source>
        <dbReference type="PROSITE" id="PS00631"/>
    </source>
</evidence>
<dbReference type="Pfam" id="PF12404">
    <property type="entry name" value="DUF3663"/>
    <property type="match status" value="1"/>
</dbReference>